<name>A0ABT3ZIC5_9BURK</name>
<feature type="domain" description="N-acetyltransferase" evidence="3">
    <location>
        <begin position="1"/>
        <end position="155"/>
    </location>
</feature>
<sequence length="156" mass="16823">MHITFPADFDIATLWALRSRAVGIVCATHYPASDVSIWAASPPPAAYSRFLADRTVAVAEDGEKLVGYAALDAPAREIDAVFVDPAHIGEGVGKRLIQALFALARRRQIDELTVCAALNAVGFYRAAGFGEEREDLYAHPSGIALPHVHMRARIAV</sequence>
<evidence type="ECO:0000256" key="1">
    <source>
        <dbReference type="ARBA" id="ARBA00022679"/>
    </source>
</evidence>
<dbReference type="EC" id="2.3.1.-" evidence="4"/>
<evidence type="ECO:0000256" key="2">
    <source>
        <dbReference type="ARBA" id="ARBA00023315"/>
    </source>
</evidence>
<dbReference type="Pfam" id="PF13673">
    <property type="entry name" value="Acetyltransf_10"/>
    <property type="match status" value="1"/>
</dbReference>
<dbReference type="PANTHER" id="PTHR43877">
    <property type="entry name" value="AMINOALKYLPHOSPHONATE N-ACETYLTRANSFERASE-RELATED-RELATED"/>
    <property type="match status" value="1"/>
</dbReference>
<dbReference type="SUPFAM" id="SSF55729">
    <property type="entry name" value="Acyl-CoA N-acyltransferases (Nat)"/>
    <property type="match status" value="1"/>
</dbReference>
<evidence type="ECO:0000313" key="4">
    <source>
        <dbReference type="EMBL" id="MCY0386275.1"/>
    </source>
</evidence>
<protein>
    <submittedName>
        <fullName evidence="4">GNAT family N-acetyltransferase</fullName>
        <ecNumber evidence="4">2.3.1.-</ecNumber>
    </submittedName>
</protein>
<dbReference type="PANTHER" id="PTHR43877:SF2">
    <property type="entry name" value="AMINOALKYLPHOSPHONATE N-ACETYLTRANSFERASE-RELATED"/>
    <property type="match status" value="1"/>
</dbReference>
<organism evidence="4 5">
    <name type="scientific">Robbsia betulipollinis</name>
    <dbReference type="NCBI Taxonomy" id="2981849"/>
    <lineage>
        <taxon>Bacteria</taxon>
        <taxon>Pseudomonadati</taxon>
        <taxon>Pseudomonadota</taxon>
        <taxon>Betaproteobacteria</taxon>
        <taxon>Burkholderiales</taxon>
        <taxon>Burkholderiaceae</taxon>
        <taxon>Robbsia</taxon>
    </lineage>
</organism>
<evidence type="ECO:0000259" key="3">
    <source>
        <dbReference type="PROSITE" id="PS51186"/>
    </source>
</evidence>
<keyword evidence="1 4" id="KW-0808">Transferase</keyword>
<keyword evidence="2 4" id="KW-0012">Acyltransferase</keyword>
<dbReference type="InterPro" id="IPR016181">
    <property type="entry name" value="Acyl_CoA_acyltransferase"/>
</dbReference>
<dbReference type="RefSeq" id="WP_267845610.1">
    <property type="nucleotide sequence ID" value="NZ_JAPMXC010000001.1"/>
</dbReference>
<dbReference type="CDD" id="cd04301">
    <property type="entry name" value="NAT_SF"/>
    <property type="match status" value="1"/>
</dbReference>
<proteinExistence type="predicted"/>
<keyword evidence="5" id="KW-1185">Reference proteome</keyword>
<dbReference type="Proteomes" id="UP001082899">
    <property type="component" value="Unassembled WGS sequence"/>
</dbReference>
<gene>
    <name evidence="4" type="ORF">OVY01_03225</name>
</gene>
<reference evidence="4" key="1">
    <citation type="submission" date="2022-11" db="EMBL/GenBank/DDBJ databases">
        <title>Robbsia betulipollinis sp. nov., isolated from pollen of birch (Betula pendula).</title>
        <authorList>
            <person name="Shi H."/>
            <person name="Ambika Manirajan B."/>
            <person name="Ratering S."/>
            <person name="Geissler-Plaum R."/>
            <person name="Schnell S."/>
        </authorList>
    </citation>
    <scope>NUCLEOTIDE SEQUENCE</scope>
    <source>
        <strain evidence="4">Bb-Pol-6</strain>
    </source>
</reference>
<dbReference type="Gene3D" id="3.40.630.30">
    <property type="match status" value="1"/>
</dbReference>
<dbReference type="InterPro" id="IPR000182">
    <property type="entry name" value="GNAT_dom"/>
</dbReference>
<dbReference type="EMBL" id="JAPMXC010000001">
    <property type="protein sequence ID" value="MCY0386275.1"/>
    <property type="molecule type" value="Genomic_DNA"/>
</dbReference>
<dbReference type="InterPro" id="IPR050832">
    <property type="entry name" value="Bact_Acetyltransf"/>
</dbReference>
<dbReference type="PROSITE" id="PS51186">
    <property type="entry name" value="GNAT"/>
    <property type="match status" value="1"/>
</dbReference>
<accession>A0ABT3ZIC5</accession>
<comment type="caution">
    <text evidence="4">The sequence shown here is derived from an EMBL/GenBank/DDBJ whole genome shotgun (WGS) entry which is preliminary data.</text>
</comment>
<dbReference type="GO" id="GO:0016746">
    <property type="term" value="F:acyltransferase activity"/>
    <property type="evidence" value="ECO:0007669"/>
    <property type="project" value="UniProtKB-KW"/>
</dbReference>
<evidence type="ECO:0000313" key="5">
    <source>
        <dbReference type="Proteomes" id="UP001082899"/>
    </source>
</evidence>